<gene>
    <name evidence="1" type="ORF">JTJ23_05060</name>
</gene>
<name>A0A938Z7X0_9FIRM</name>
<reference evidence="1" key="1">
    <citation type="submission" date="2021-02" db="EMBL/GenBank/DDBJ databases">
        <title>Metagenome-assembled genomes from human diarrheal sample B26.</title>
        <authorList>
            <person name="Ateba T.P."/>
            <person name="Alayande K.A."/>
            <person name="Mwanza M."/>
        </authorList>
    </citation>
    <scope>NUCLEOTIDE SEQUENCE</scope>
    <source>
        <strain evidence="1">06WH</strain>
    </source>
</reference>
<comment type="caution">
    <text evidence="1">The sequence shown here is derived from an EMBL/GenBank/DDBJ whole genome shotgun (WGS) entry which is preliminary data.</text>
</comment>
<evidence type="ECO:0000313" key="1">
    <source>
        <dbReference type="EMBL" id="MBN2952964.1"/>
    </source>
</evidence>
<sequence>MVSLQELYAAIKDDLTDAPVYKGDLTDWWADGVGSTPYAVKHYKEAQHKYHLCERLDKKAGEKYPELWRTAQDNLMLYAEHTWGHSSTITNPYDTMVLNLDIRKNSYASKAHEASAKIMNRIMKEKGDLLRYYNTSGKIRVYPTAKTEGPRAVEFYIETLNMPTAEVRDSEGNVLTCQVSEHPRGRRISFVDTFKPGEPKEYTYARKEAVPEKMNTRQCYMGAERVRDNGTKHPRSTCETVLCKAGGHCCRRARTGLYYSASAVYHAGQHPHRGYSEIL</sequence>
<dbReference type="EMBL" id="JAFHBD010000015">
    <property type="protein sequence ID" value="MBN2952964.1"/>
    <property type="molecule type" value="Genomic_DNA"/>
</dbReference>
<dbReference type="AlphaFoldDB" id="A0A938Z7X0"/>
<proteinExistence type="predicted"/>
<evidence type="ECO:0000313" key="2">
    <source>
        <dbReference type="Proteomes" id="UP000737612"/>
    </source>
</evidence>
<dbReference type="Proteomes" id="UP000737612">
    <property type="component" value="Unassembled WGS sequence"/>
</dbReference>
<accession>A0A938Z7X0</accession>
<organism evidence="1 2">
    <name type="scientific">Fusicatenibacter saccharivorans</name>
    <dbReference type="NCBI Taxonomy" id="1150298"/>
    <lineage>
        <taxon>Bacteria</taxon>
        <taxon>Bacillati</taxon>
        <taxon>Bacillota</taxon>
        <taxon>Clostridia</taxon>
        <taxon>Lachnospirales</taxon>
        <taxon>Lachnospiraceae</taxon>
        <taxon>Fusicatenibacter</taxon>
    </lineage>
</organism>
<protein>
    <submittedName>
        <fullName evidence="1">Uncharacterized protein</fullName>
    </submittedName>
</protein>